<organism evidence="1 2">
    <name type="scientific">Heterorhabditis bacteriophora</name>
    <name type="common">Entomopathogenic nematode worm</name>
    <dbReference type="NCBI Taxonomy" id="37862"/>
    <lineage>
        <taxon>Eukaryota</taxon>
        <taxon>Metazoa</taxon>
        <taxon>Ecdysozoa</taxon>
        <taxon>Nematoda</taxon>
        <taxon>Chromadorea</taxon>
        <taxon>Rhabditida</taxon>
        <taxon>Rhabditina</taxon>
        <taxon>Rhabditomorpha</taxon>
        <taxon>Strongyloidea</taxon>
        <taxon>Heterorhabditidae</taxon>
        <taxon>Heterorhabditis</taxon>
    </lineage>
</organism>
<protein>
    <submittedName>
        <fullName evidence="2">Ovule protein</fullName>
    </submittedName>
</protein>
<proteinExistence type="predicted"/>
<evidence type="ECO:0000313" key="2">
    <source>
        <dbReference type="WBParaSite" id="Hba_11493"/>
    </source>
</evidence>
<name>A0A1I7X228_HETBA</name>
<reference evidence="2" key="1">
    <citation type="submission" date="2016-11" db="UniProtKB">
        <authorList>
            <consortium name="WormBaseParasite"/>
        </authorList>
    </citation>
    <scope>IDENTIFICATION</scope>
</reference>
<evidence type="ECO:0000313" key="1">
    <source>
        <dbReference type="Proteomes" id="UP000095283"/>
    </source>
</evidence>
<sequence>MVKMEKRKEQIAMSRYHEVSLSKEHLHDRQFCYLVISTKLVSEIPVLSLQQAITLEFLYITVYNIHHYVGEVTDYIYSSMTYKM</sequence>
<dbReference type="Proteomes" id="UP000095283">
    <property type="component" value="Unplaced"/>
</dbReference>
<keyword evidence="1" id="KW-1185">Reference proteome</keyword>
<accession>A0A1I7X228</accession>
<dbReference type="AlphaFoldDB" id="A0A1I7X228"/>
<dbReference type="WBParaSite" id="Hba_11493">
    <property type="protein sequence ID" value="Hba_11493"/>
    <property type="gene ID" value="Hba_11493"/>
</dbReference>